<dbReference type="Pfam" id="PF00593">
    <property type="entry name" value="TonB_dep_Rec_b-barrel"/>
    <property type="match status" value="1"/>
</dbReference>
<keyword evidence="17" id="KW-1185">Reference proteome</keyword>
<feature type="domain" description="TonB-dependent receptor-like beta-barrel" evidence="14">
    <location>
        <begin position="242"/>
        <end position="627"/>
    </location>
</feature>
<evidence type="ECO:0000313" key="17">
    <source>
        <dbReference type="Proteomes" id="UP000554837"/>
    </source>
</evidence>
<dbReference type="SUPFAM" id="SSF56935">
    <property type="entry name" value="Porins"/>
    <property type="match status" value="1"/>
</dbReference>
<feature type="signal peptide" evidence="13">
    <location>
        <begin position="1"/>
        <end position="26"/>
    </location>
</feature>
<dbReference type="CDD" id="cd01347">
    <property type="entry name" value="ligand_gated_channel"/>
    <property type="match status" value="1"/>
</dbReference>
<evidence type="ECO:0000256" key="4">
    <source>
        <dbReference type="ARBA" id="ARBA00022452"/>
    </source>
</evidence>
<dbReference type="InterPro" id="IPR000531">
    <property type="entry name" value="Beta-barrel_TonB"/>
</dbReference>
<dbReference type="GO" id="GO:0044718">
    <property type="term" value="P:siderophore transmembrane transport"/>
    <property type="evidence" value="ECO:0007669"/>
    <property type="project" value="TreeGrafter"/>
</dbReference>
<dbReference type="RefSeq" id="WP_175423569.1">
    <property type="nucleotide sequence ID" value="NZ_CP040709.1"/>
</dbReference>
<evidence type="ECO:0000256" key="8">
    <source>
        <dbReference type="ARBA" id="ARBA00023136"/>
    </source>
</evidence>
<evidence type="ECO:0000256" key="12">
    <source>
        <dbReference type="RuleBase" id="RU003357"/>
    </source>
</evidence>
<dbReference type="InterPro" id="IPR039426">
    <property type="entry name" value="TonB-dep_rcpt-like"/>
</dbReference>
<proteinExistence type="inferred from homology"/>
<evidence type="ECO:0000313" key="16">
    <source>
        <dbReference type="EMBL" id="MBB5205889.1"/>
    </source>
</evidence>
<evidence type="ECO:0000256" key="9">
    <source>
        <dbReference type="ARBA" id="ARBA00023170"/>
    </source>
</evidence>
<feature type="domain" description="TonB-dependent receptor plug" evidence="15">
    <location>
        <begin position="64"/>
        <end position="174"/>
    </location>
</feature>
<comment type="similarity">
    <text evidence="2 11 12">Belongs to the TonB-dependent receptor family.</text>
</comment>
<dbReference type="EMBL" id="JACHHO010000006">
    <property type="protein sequence ID" value="MBB5205889.1"/>
    <property type="molecule type" value="Genomic_DNA"/>
</dbReference>
<evidence type="ECO:0000259" key="14">
    <source>
        <dbReference type="Pfam" id="PF00593"/>
    </source>
</evidence>
<evidence type="ECO:0000256" key="11">
    <source>
        <dbReference type="PROSITE-ProRule" id="PRU01360"/>
    </source>
</evidence>
<dbReference type="InterPro" id="IPR037066">
    <property type="entry name" value="Plug_dom_sf"/>
</dbReference>
<dbReference type="InterPro" id="IPR036942">
    <property type="entry name" value="Beta-barrel_TonB_sf"/>
</dbReference>
<keyword evidence="9 16" id="KW-0675">Receptor</keyword>
<dbReference type="PANTHER" id="PTHR30069">
    <property type="entry name" value="TONB-DEPENDENT OUTER MEMBRANE RECEPTOR"/>
    <property type="match status" value="1"/>
</dbReference>
<comment type="caution">
    <text evidence="16">The sequence shown here is derived from an EMBL/GenBank/DDBJ whole genome shotgun (WGS) entry which is preliminary data.</text>
</comment>
<keyword evidence="6 13" id="KW-0732">Signal</keyword>
<comment type="subcellular location">
    <subcellularLocation>
        <location evidence="1 11">Cell outer membrane</location>
        <topology evidence="1 11">Multi-pass membrane protein</topology>
    </subcellularLocation>
</comment>
<evidence type="ECO:0000256" key="13">
    <source>
        <dbReference type="SAM" id="SignalP"/>
    </source>
</evidence>
<accession>A0A840SC26</accession>
<dbReference type="PANTHER" id="PTHR30069:SF29">
    <property type="entry name" value="HEMOGLOBIN AND HEMOGLOBIN-HAPTOGLOBIN-BINDING PROTEIN 1-RELATED"/>
    <property type="match status" value="1"/>
</dbReference>
<dbReference type="GO" id="GO:0009279">
    <property type="term" value="C:cell outer membrane"/>
    <property type="evidence" value="ECO:0007669"/>
    <property type="project" value="UniProtKB-SubCell"/>
</dbReference>
<keyword evidence="4 11" id="KW-1134">Transmembrane beta strand</keyword>
<evidence type="ECO:0000259" key="15">
    <source>
        <dbReference type="Pfam" id="PF07715"/>
    </source>
</evidence>
<dbReference type="InterPro" id="IPR012910">
    <property type="entry name" value="Plug_dom"/>
</dbReference>
<evidence type="ECO:0000256" key="10">
    <source>
        <dbReference type="ARBA" id="ARBA00023237"/>
    </source>
</evidence>
<dbReference type="Pfam" id="PF07715">
    <property type="entry name" value="Plug"/>
    <property type="match status" value="1"/>
</dbReference>
<evidence type="ECO:0000256" key="5">
    <source>
        <dbReference type="ARBA" id="ARBA00022692"/>
    </source>
</evidence>
<keyword evidence="3 11" id="KW-0813">Transport</keyword>
<keyword evidence="7 12" id="KW-0798">TonB box</keyword>
<dbReference type="Proteomes" id="UP000554837">
    <property type="component" value="Unassembled WGS sequence"/>
</dbReference>
<reference evidence="16 17" key="1">
    <citation type="submission" date="2020-08" db="EMBL/GenBank/DDBJ databases">
        <title>Genomic Encyclopedia of Type Strains, Phase IV (KMG-IV): sequencing the most valuable type-strain genomes for metagenomic binning, comparative biology and taxonomic classification.</title>
        <authorList>
            <person name="Goeker M."/>
        </authorList>
    </citation>
    <scope>NUCLEOTIDE SEQUENCE [LARGE SCALE GENOMIC DNA]</scope>
    <source>
        <strain evidence="16 17">DSM 23958</strain>
    </source>
</reference>
<keyword evidence="5 11" id="KW-0812">Transmembrane</keyword>
<evidence type="ECO:0000256" key="6">
    <source>
        <dbReference type="ARBA" id="ARBA00022729"/>
    </source>
</evidence>
<dbReference type="GO" id="GO:0015344">
    <property type="term" value="F:siderophore uptake transmembrane transporter activity"/>
    <property type="evidence" value="ECO:0007669"/>
    <property type="project" value="TreeGrafter"/>
</dbReference>
<keyword evidence="10 11" id="KW-0998">Cell outer membrane</keyword>
<organism evidence="16 17">
    <name type="scientific">Inhella inkyongensis</name>
    <dbReference type="NCBI Taxonomy" id="392593"/>
    <lineage>
        <taxon>Bacteria</taxon>
        <taxon>Pseudomonadati</taxon>
        <taxon>Pseudomonadota</taxon>
        <taxon>Betaproteobacteria</taxon>
        <taxon>Burkholderiales</taxon>
        <taxon>Sphaerotilaceae</taxon>
        <taxon>Inhella</taxon>
    </lineage>
</organism>
<gene>
    <name evidence="16" type="ORF">HNQ51_003220</name>
</gene>
<evidence type="ECO:0000256" key="1">
    <source>
        <dbReference type="ARBA" id="ARBA00004571"/>
    </source>
</evidence>
<dbReference type="Gene3D" id="2.40.170.20">
    <property type="entry name" value="TonB-dependent receptor, beta-barrel domain"/>
    <property type="match status" value="1"/>
</dbReference>
<feature type="chain" id="PRO_5032710888" evidence="13">
    <location>
        <begin position="27"/>
        <end position="661"/>
    </location>
</feature>
<evidence type="ECO:0000256" key="7">
    <source>
        <dbReference type="ARBA" id="ARBA00023077"/>
    </source>
</evidence>
<evidence type="ECO:0000256" key="2">
    <source>
        <dbReference type="ARBA" id="ARBA00009810"/>
    </source>
</evidence>
<dbReference type="PROSITE" id="PS52016">
    <property type="entry name" value="TONB_DEPENDENT_REC_3"/>
    <property type="match status" value="1"/>
</dbReference>
<sequence>MPRPPKRCWIGLSALLCAAWGAPAQASTAADEPGDLADLLRQSLSQPSAELAVSTASRMAQSAAQAPGVTHVVTQLDIQRLGLRSLADILQLFPGVYLREDSLFTKLGVRGVGRPGDLNSRVLFLLDGMRLNENIFEAGQIDQDFLVDVSLIERVEFSPGPGSSLYGTNALLGVVQVVTKRADQLHGAQIGSSWSGRGSWRSHAAYGLRHESGAEWWLAASALEFPEQRYPADLSERLQTLLRRFNWDRSKRLNGHWQQGGLSLAAGVVDRTHGLPEPVENAAGNFVLMQKFDRTTIRYGQLRWEQALNADWQMELGWSTQSLRYRLDEPFLTSRDQPRMYRFETLGHWSNGEARLLGNWAQDHELMLGLETQRDHRQRIRFEVLGLPPDDLERRSERWGLFAQDSWRISAGHRLTLGLRHDRAAGDVAARTSPRVAYVWHDEQGRSLKLSVGNAFRAANFNESLNNEIQDVAAPPPERLRSHELLWEARLTQGWRYRAGLFDTRIRNLIDQDPDSGLYQASAPVRSRGAELELDGRWGQGGSALLSLAWQQSRYADGQALSNSPARMLKLRLTHPVAESLRVSLHGRALSRRVVAGRELAGYGLLNLQLLYQPTRQLDISLGVNNLLNRRYFDAPGSSGGNPVPHEGGQAHLGFQWRLDP</sequence>
<dbReference type="Gene3D" id="2.170.130.10">
    <property type="entry name" value="TonB-dependent receptor, plug domain"/>
    <property type="match status" value="1"/>
</dbReference>
<evidence type="ECO:0000256" key="3">
    <source>
        <dbReference type="ARBA" id="ARBA00022448"/>
    </source>
</evidence>
<keyword evidence="8 11" id="KW-0472">Membrane</keyword>
<dbReference type="AlphaFoldDB" id="A0A840SC26"/>
<protein>
    <submittedName>
        <fullName evidence="16">Iron complex outermembrane receptor protein</fullName>
    </submittedName>
</protein>
<name>A0A840SC26_9BURK</name>